<evidence type="ECO:0000313" key="1">
    <source>
        <dbReference type="EMBL" id="KAJ8619768.1"/>
    </source>
</evidence>
<protein>
    <submittedName>
        <fullName evidence="1">Uncharacterized protein</fullName>
    </submittedName>
</protein>
<evidence type="ECO:0000313" key="2">
    <source>
        <dbReference type="Proteomes" id="UP001234297"/>
    </source>
</evidence>
<dbReference type="Proteomes" id="UP001234297">
    <property type="component" value="Chromosome 9"/>
</dbReference>
<keyword evidence="2" id="KW-1185">Reference proteome</keyword>
<accession>A0ACC2KFS8</accession>
<proteinExistence type="predicted"/>
<sequence length="114" mass="12868">MTASLFLCCFRSQIITPFVLHQMKCVCINIIFEMKPYADLREIFYDVSISSLQTNPHGRFILGSSNVKSVLRPLRIKLEELIYYYQDMIPSPIGTDSGVWGADGEREAGDGGKD</sequence>
<dbReference type="EMBL" id="CM056817">
    <property type="protein sequence ID" value="KAJ8619768.1"/>
    <property type="molecule type" value="Genomic_DNA"/>
</dbReference>
<reference evidence="1 2" key="1">
    <citation type="journal article" date="2022" name="Hortic Res">
        <title>A haplotype resolved chromosomal level avocado genome allows analysis of novel avocado genes.</title>
        <authorList>
            <person name="Nath O."/>
            <person name="Fletcher S.J."/>
            <person name="Hayward A."/>
            <person name="Shaw L.M."/>
            <person name="Masouleh A.K."/>
            <person name="Furtado A."/>
            <person name="Henry R.J."/>
            <person name="Mitter N."/>
        </authorList>
    </citation>
    <scope>NUCLEOTIDE SEQUENCE [LARGE SCALE GENOMIC DNA]</scope>
    <source>
        <strain evidence="2">cv. Hass</strain>
    </source>
</reference>
<comment type="caution">
    <text evidence="1">The sequence shown here is derived from an EMBL/GenBank/DDBJ whole genome shotgun (WGS) entry which is preliminary data.</text>
</comment>
<name>A0ACC2KFS8_PERAE</name>
<gene>
    <name evidence="1" type="ORF">MRB53_028297</name>
</gene>
<organism evidence="1 2">
    <name type="scientific">Persea americana</name>
    <name type="common">Avocado</name>
    <dbReference type="NCBI Taxonomy" id="3435"/>
    <lineage>
        <taxon>Eukaryota</taxon>
        <taxon>Viridiplantae</taxon>
        <taxon>Streptophyta</taxon>
        <taxon>Embryophyta</taxon>
        <taxon>Tracheophyta</taxon>
        <taxon>Spermatophyta</taxon>
        <taxon>Magnoliopsida</taxon>
        <taxon>Magnoliidae</taxon>
        <taxon>Laurales</taxon>
        <taxon>Lauraceae</taxon>
        <taxon>Persea</taxon>
    </lineage>
</organism>